<evidence type="ECO:0000313" key="3">
    <source>
        <dbReference type="Proteomes" id="UP000054321"/>
    </source>
</evidence>
<dbReference type="EMBL" id="KN832885">
    <property type="protein sequence ID" value="KIM96016.1"/>
    <property type="molecule type" value="Genomic_DNA"/>
</dbReference>
<feature type="compositionally biased region" description="Basic and acidic residues" evidence="1">
    <location>
        <begin position="1"/>
        <end position="16"/>
    </location>
</feature>
<name>A0A0C3H0I5_OIDMZ</name>
<feature type="region of interest" description="Disordered" evidence="1">
    <location>
        <begin position="172"/>
        <end position="277"/>
    </location>
</feature>
<dbReference type="Pfam" id="PF09428">
    <property type="entry name" value="DUF2011"/>
    <property type="match status" value="1"/>
</dbReference>
<feature type="region of interest" description="Disordered" evidence="1">
    <location>
        <begin position="1"/>
        <end position="38"/>
    </location>
</feature>
<dbReference type="AlphaFoldDB" id="A0A0C3H0I5"/>
<dbReference type="InterPro" id="IPR018555">
    <property type="entry name" value="C630.06c-like"/>
</dbReference>
<accession>A0A0C3H0I5</accession>
<dbReference type="OrthoDB" id="5425061at2759"/>
<reference evidence="2 3" key="1">
    <citation type="submission" date="2014-04" db="EMBL/GenBank/DDBJ databases">
        <authorList>
            <consortium name="DOE Joint Genome Institute"/>
            <person name="Kuo A."/>
            <person name="Martino E."/>
            <person name="Perotto S."/>
            <person name="Kohler A."/>
            <person name="Nagy L.G."/>
            <person name="Floudas D."/>
            <person name="Copeland A."/>
            <person name="Barry K.W."/>
            <person name="Cichocki N."/>
            <person name="Veneault-Fourrey C."/>
            <person name="LaButti K."/>
            <person name="Lindquist E.A."/>
            <person name="Lipzen A."/>
            <person name="Lundell T."/>
            <person name="Morin E."/>
            <person name="Murat C."/>
            <person name="Sun H."/>
            <person name="Tunlid A."/>
            <person name="Henrissat B."/>
            <person name="Grigoriev I.V."/>
            <person name="Hibbett D.S."/>
            <person name="Martin F."/>
            <person name="Nordberg H.P."/>
            <person name="Cantor M.N."/>
            <person name="Hua S.X."/>
        </authorList>
    </citation>
    <scope>NUCLEOTIDE SEQUENCE [LARGE SCALE GENOMIC DNA]</scope>
    <source>
        <strain evidence="2 3">Zn</strain>
    </source>
</reference>
<gene>
    <name evidence="2" type="ORF">OIDMADRAFT_148537</name>
</gene>
<dbReference type="STRING" id="913774.A0A0C3H0I5"/>
<organism evidence="2 3">
    <name type="scientific">Oidiodendron maius (strain Zn)</name>
    <dbReference type="NCBI Taxonomy" id="913774"/>
    <lineage>
        <taxon>Eukaryota</taxon>
        <taxon>Fungi</taxon>
        <taxon>Dikarya</taxon>
        <taxon>Ascomycota</taxon>
        <taxon>Pezizomycotina</taxon>
        <taxon>Leotiomycetes</taxon>
        <taxon>Leotiomycetes incertae sedis</taxon>
        <taxon>Myxotrichaceae</taxon>
        <taxon>Oidiodendron</taxon>
    </lineage>
</organism>
<dbReference type="InParanoid" id="A0A0C3H0I5"/>
<feature type="compositionally biased region" description="Basic and acidic residues" evidence="1">
    <location>
        <begin position="213"/>
        <end position="235"/>
    </location>
</feature>
<sequence>MFDLPDAKQVRREDLSIRSGSTTPRSSPDPETEKRYLERLGRVYGVSEVGRKADEDDIAEGHSSRLNPTQYEHDFDEKDNEGEAAAEEEDFAFRLFASEPARQIVIREEDAGTGAFVGTRDPRVFILGRAEGERKRGFESVAISGEEVLRRKGMRAWGLEVPWRVLVVRNGSSMKGTKGSGTSGEDWKVRDIKGKKKRAGKKRRILIRVRKRKGEEEKERKRREEAERGEREREKRTKKNREKKVKRKMKEKAKKAGNGEGATVADQTLATVGKQGD</sequence>
<feature type="compositionally biased region" description="Basic residues" evidence="1">
    <location>
        <begin position="193"/>
        <end position="212"/>
    </location>
</feature>
<dbReference type="HOGENOM" id="CLU_051875_0_1_1"/>
<reference evidence="3" key="2">
    <citation type="submission" date="2015-01" db="EMBL/GenBank/DDBJ databases">
        <title>Evolutionary Origins and Diversification of the Mycorrhizal Mutualists.</title>
        <authorList>
            <consortium name="DOE Joint Genome Institute"/>
            <consortium name="Mycorrhizal Genomics Consortium"/>
            <person name="Kohler A."/>
            <person name="Kuo A."/>
            <person name="Nagy L.G."/>
            <person name="Floudas D."/>
            <person name="Copeland A."/>
            <person name="Barry K.W."/>
            <person name="Cichocki N."/>
            <person name="Veneault-Fourrey C."/>
            <person name="LaButti K."/>
            <person name="Lindquist E.A."/>
            <person name="Lipzen A."/>
            <person name="Lundell T."/>
            <person name="Morin E."/>
            <person name="Murat C."/>
            <person name="Riley R."/>
            <person name="Ohm R."/>
            <person name="Sun H."/>
            <person name="Tunlid A."/>
            <person name="Henrissat B."/>
            <person name="Grigoriev I.V."/>
            <person name="Hibbett D.S."/>
            <person name="Martin F."/>
        </authorList>
    </citation>
    <scope>NUCLEOTIDE SEQUENCE [LARGE SCALE GENOMIC DNA]</scope>
    <source>
        <strain evidence="3">Zn</strain>
    </source>
</reference>
<feature type="compositionally biased region" description="Basic and acidic residues" evidence="1">
    <location>
        <begin position="51"/>
        <end position="63"/>
    </location>
</feature>
<feature type="compositionally biased region" description="Basic residues" evidence="1">
    <location>
        <begin position="236"/>
        <end position="255"/>
    </location>
</feature>
<evidence type="ECO:0000256" key="1">
    <source>
        <dbReference type="SAM" id="MobiDB-lite"/>
    </source>
</evidence>
<evidence type="ECO:0000313" key="2">
    <source>
        <dbReference type="EMBL" id="KIM96016.1"/>
    </source>
</evidence>
<keyword evidence="3" id="KW-1185">Reference proteome</keyword>
<dbReference type="Proteomes" id="UP000054321">
    <property type="component" value="Unassembled WGS sequence"/>
</dbReference>
<feature type="region of interest" description="Disordered" evidence="1">
    <location>
        <begin position="51"/>
        <end position="85"/>
    </location>
</feature>
<protein>
    <submittedName>
        <fullName evidence="2">Uncharacterized protein</fullName>
    </submittedName>
</protein>
<proteinExistence type="predicted"/>